<name>S2ST29_LACPA</name>
<dbReference type="EMBL" id="ANKC01000136">
    <property type="protein sequence ID" value="EPC86876.1"/>
    <property type="molecule type" value="Genomic_DNA"/>
</dbReference>
<dbReference type="PATRIC" id="fig|1256206.3.peg.374"/>
<sequence>MTTVGHIRNELLATFRKNPKIDYSVQTLSRALKLNEGTDFKTLVQALTGMEK</sequence>
<protein>
    <submittedName>
        <fullName evidence="1">Exoribonuclease R</fullName>
    </submittedName>
</protein>
<proteinExistence type="predicted"/>
<accession>S2ST29</accession>
<gene>
    <name evidence="1" type="ORF">Lpp126_02327</name>
</gene>
<dbReference type="Proteomes" id="UP000014243">
    <property type="component" value="Unassembled WGS sequence"/>
</dbReference>
<comment type="caution">
    <text evidence="1">The sequence shown here is derived from an EMBL/GenBank/DDBJ whole genome shotgun (WGS) entry which is preliminary data.</text>
</comment>
<evidence type="ECO:0000313" key="2">
    <source>
        <dbReference type="Proteomes" id="UP000014243"/>
    </source>
</evidence>
<reference evidence="1 2" key="1">
    <citation type="journal article" date="2013" name="PLoS ONE">
        <title>Lactobacillus paracasei comparative genomics: towards species pan-genome definition and exploitation of diversity.</title>
        <authorList>
            <person name="Smokvina T."/>
            <person name="Wels M."/>
            <person name="Polka J."/>
            <person name="Chervaux C."/>
            <person name="Brisse S."/>
            <person name="Boekhorst J."/>
            <person name="van Hylckama Vlieg J.E."/>
            <person name="Siezen R.J."/>
        </authorList>
    </citation>
    <scope>NUCLEOTIDE SEQUENCE [LARGE SCALE GENOMIC DNA]</scope>
    <source>
        <strain evidence="1 2">Lpp126</strain>
    </source>
</reference>
<dbReference type="AlphaFoldDB" id="S2ST29"/>
<evidence type="ECO:0000313" key="1">
    <source>
        <dbReference type="EMBL" id="EPC86876.1"/>
    </source>
</evidence>
<organism evidence="1 2">
    <name type="scientific">Lacticaseibacillus paracasei subsp. paracasei Lpp126</name>
    <dbReference type="NCBI Taxonomy" id="1256206"/>
    <lineage>
        <taxon>Bacteria</taxon>
        <taxon>Bacillati</taxon>
        <taxon>Bacillota</taxon>
        <taxon>Bacilli</taxon>
        <taxon>Lactobacillales</taxon>
        <taxon>Lactobacillaceae</taxon>
        <taxon>Lacticaseibacillus</taxon>
    </lineage>
</organism>